<organism evidence="1 2">
    <name type="scientific">Malaciobacter halophilus</name>
    <dbReference type="NCBI Taxonomy" id="197482"/>
    <lineage>
        <taxon>Bacteria</taxon>
        <taxon>Pseudomonadati</taxon>
        <taxon>Campylobacterota</taxon>
        <taxon>Epsilonproteobacteria</taxon>
        <taxon>Campylobacterales</taxon>
        <taxon>Arcobacteraceae</taxon>
        <taxon>Malaciobacter</taxon>
    </lineage>
</organism>
<accession>A0A2N1J6Q5</accession>
<reference evidence="1 2" key="1">
    <citation type="submission" date="2017-09" db="EMBL/GenBank/DDBJ databases">
        <title>Genomics of the genus Arcobacter.</title>
        <authorList>
            <person name="Perez-Cataluna A."/>
            <person name="Figueras M.J."/>
            <person name="Salas-Masso N."/>
        </authorList>
    </citation>
    <scope>NUCLEOTIDE SEQUENCE [LARGE SCALE GENOMIC DNA]</scope>
    <source>
        <strain evidence="1 2">DSM 18005</strain>
    </source>
</reference>
<dbReference type="RefSeq" id="WP_101183192.1">
    <property type="nucleotide sequence ID" value="NZ_CP031218.1"/>
</dbReference>
<evidence type="ECO:0000313" key="1">
    <source>
        <dbReference type="EMBL" id="PKI82239.1"/>
    </source>
</evidence>
<comment type="caution">
    <text evidence="1">The sequence shown here is derived from an EMBL/GenBank/DDBJ whole genome shotgun (WGS) entry which is preliminary data.</text>
</comment>
<name>A0A2N1J6Q5_9BACT</name>
<dbReference type="AlphaFoldDB" id="A0A2N1J6Q5"/>
<protein>
    <submittedName>
        <fullName evidence="1">Uncharacterized protein</fullName>
    </submittedName>
</protein>
<sequence length="378" mass="44977">MQEFKITEEIKNLDLTNIKSNLFHYRYDNKNLKDLFSKDGVLKEDSEQSPTYHSFKGEVFENIIYEHLLRYAQSNDEIKRFILKGPHQNKNNIFKKNGLLIDKGAQIVYKSVYKDISEFDALFFTKDCIYFVEMSKSKKTSGLNKRLFKKSALLKLLFPSFEIKALIVLTQGSVGLSRFPDYCTIWITKEFNDNEILKQLILKKQSKEKLIRYTDKKFIEAINVRYKKFSYFQTLEWILEKSRAHKTHAVDLSFFKSKKLALYFDIFTKLYIGFMTLKDFKQIVPYEGEVKDNKVIVTIEKINQKKFEVVYYIRLTNYKLKRVAYSKNKITIEDKDPEGFTNKETRFISKILKPEHRLLIKNINNLNKKLEQKYITSL</sequence>
<gene>
    <name evidence="1" type="ORF">CP960_00355</name>
</gene>
<proteinExistence type="predicted"/>
<keyword evidence="2" id="KW-1185">Reference proteome</keyword>
<evidence type="ECO:0000313" key="2">
    <source>
        <dbReference type="Proteomes" id="UP000233248"/>
    </source>
</evidence>
<dbReference type="KEGG" id="ahs:AHALO_1659"/>
<dbReference type="EMBL" id="NXIF01000002">
    <property type="protein sequence ID" value="PKI82239.1"/>
    <property type="molecule type" value="Genomic_DNA"/>
</dbReference>
<dbReference type="Proteomes" id="UP000233248">
    <property type="component" value="Unassembled WGS sequence"/>
</dbReference>
<dbReference type="OrthoDB" id="5348436at2"/>